<name>A0A0M3IWW7_ASCLU</name>
<keyword evidence="1" id="KW-1185">Reference proteome</keyword>
<reference evidence="2" key="1">
    <citation type="submission" date="2017-02" db="UniProtKB">
        <authorList>
            <consortium name="WormBaseParasite"/>
        </authorList>
    </citation>
    <scope>IDENTIFICATION</scope>
</reference>
<evidence type="ECO:0000313" key="1">
    <source>
        <dbReference type="Proteomes" id="UP000036681"/>
    </source>
</evidence>
<dbReference type="AlphaFoldDB" id="A0A0M3IWW7"/>
<dbReference type="PANTHER" id="PTHR12048:SF0">
    <property type="entry name" value="CCAAT_ENHANCER-BINDING PROTEIN ZETA"/>
    <property type="match status" value="1"/>
</dbReference>
<evidence type="ECO:0000313" key="2">
    <source>
        <dbReference type="WBParaSite" id="ALUE_0002324501-mRNA-1"/>
    </source>
</evidence>
<organism evidence="1 2">
    <name type="scientific">Ascaris lumbricoides</name>
    <name type="common">Giant roundworm</name>
    <dbReference type="NCBI Taxonomy" id="6252"/>
    <lineage>
        <taxon>Eukaryota</taxon>
        <taxon>Metazoa</taxon>
        <taxon>Ecdysozoa</taxon>
        <taxon>Nematoda</taxon>
        <taxon>Chromadorea</taxon>
        <taxon>Rhabditida</taxon>
        <taxon>Spirurina</taxon>
        <taxon>Ascaridomorpha</taxon>
        <taxon>Ascaridoidea</taxon>
        <taxon>Ascarididae</taxon>
        <taxon>Ascaris</taxon>
    </lineage>
</organism>
<sequence length="76" mass="8315">MVVKGTAADKTSAMQVLVQRSPVHTLSHVSTLVSIVEKKNIREAYSTLGVLKELFINELLPPTRKLIPLSMVSIAD</sequence>
<protein>
    <submittedName>
        <fullName evidence="2">Pentatricopeptide repeat-containing protein</fullName>
    </submittedName>
</protein>
<dbReference type="PANTHER" id="PTHR12048">
    <property type="entry name" value="CCAAT-BINDING FACTOR-RELATED"/>
    <property type="match status" value="1"/>
</dbReference>
<dbReference type="Proteomes" id="UP000036681">
    <property type="component" value="Unplaced"/>
</dbReference>
<accession>A0A0M3IWW7</accession>
<dbReference type="WBParaSite" id="ALUE_0002324501-mRNA-1">
    <property type="protein sequence ID" value="ALUE_0002324501-mRNA-1"/>
    <property type="gene ID" value="ALUE_0002324501"/>
</dbReference>
<proteinExistence type="predicted"/>
<dbReference type="InterPro" id="IPR040155">
    <property type="entry name" value="CEBPZ/Mak21-like"/>
</dbReference>
<dbReference type="GO" id="GO:0005634">
    <property type="term" value="C:nucleus"/>
    <property type="evidence" value="ECO:0007669"/>
    <property type="project" value="TreeGrafter"/>
</dbReference>